<dbReference type="EMBL" id="JAAKZG010000001">
    <property type="protein sequence ID" value="NGN39648.1"/>
    <property type="molecule type" value="Genomic_DNA"/>
</dbReference>
<dbReference type="AlphaFoldDB" id="A0A7C9VAG1"/>
<comment type="caution">
    <text evidence="1">The sequence shown here is derived from an EMBL/GenBank/DDBJ whole genome shotgun (WGS) entry which is preliminary data.</text>
</comment>
<sequence length="280" mass="32173">MRDANTVNVVTTMHRGGYEQYGREMVRSFLQHWPSNVRLTIYAEDFDVAETSEKLEVLDLHQMCPKLLAFKKANQEPWQKGFTGSSVGKEARVKLTNKYNFKFDGVKFSNKVFAYCKEASRTDARYLVWLDADTVTLKPVPADFIASLGDTFVEYLGRRYTHSECGFMRFDLHHPNAQQFFKAMQAMYETGEIYTLNEWHDSFVFDVVRSVLSATGTIDEHSISSYDVSRHPFVNSVLGTYMDHLKGDERKAAGSSSLRDHGKEPLPRKILRKLKLVKDV</sequence>
<evidence type="ECO:0000313" key="2">
    <source>
        <dbReference type="Proteomes" id="UP000481252"/>
    </source>
</evidence>
<proteinExistence type="predicted"/>
<accession>A0A7C9VAG1</accession>
<dbReference type="Proteomes" id="UP000481252">
    <property type="component" value="Unassembled WGS sequence"/>
</dbReference>
<reference evidence="1 2" key="1">
    <citation type="submission" date="2020-02" db="EMBL/GenBank/DDBJ databases">
        <title>Genome sequence of the type strain CGMCC 1.15528 of Mesorhizobium zhangyense.</title>
        <authorList>
            <person name="Gao J."/>
            <person name="Sun J."/>
        </authorList>
    </citation>
    <scope>NUCLEOTIDE SEQUENCE [LARGE SCALE GENOMIC DNA]</scope>
    <source>
        <strain evidence="1 2">CGMCC 1.15528</strain>
    </source>
</reference>
<keyword evidence="2" id="KW-1185">Reference proteome</keyword>
<dbReference type="RefSeq" id="WP_165113367.1">
    <property type="nucleotide sequence ID" value="NZ_JAAKZG010000001.1"/>
</dbReference>
<evidence type="ECO:0000313" key="1">
    <source>
        <dbReference type="EMBL" id="NGN39648.1"/>
    </source>
</evidence>
<protein>
    <recommendedName>
        <fullName evidence="3">Glycosyl transferase</fullName>
    </recommendedName>
</protein>
<name>A0A7C9VAG1_9HYPH</name>
<gene>
    <name evidence="1" type="ORF">G6N74_01080</name>
</gene>
<organism evidence="1 2">
    <name type="scientific">Mesorhizobium zhangyense</name>
    <dbReference type="NCBI Taxonomy" id="1776730"/>
    <lineage>
        <taxon>Bacteria</taxon>
        <taxon>Pseudomonadati</taxon>
        <taxon>Pseudomonadota</taxon>
        <taxon>Alphaproteobacteria</taxon>
        <taxon>Hyphomicrobiales</taxon>
        <taxon>Phyllobacteriaceae</taxon>
        <taxon>Mesorhizobium</taxon>
    </lineage>
</organism>
<evidence type="ECO:0008006" key="3">
    <source>
        <dbReference type="Google" id="ProtNLM"/>
    </source>
</evidence>